<dbReference type="RefSeq" id="WP_409929677.1">
    <property type="nucleotide sequence ID" value="NZ_CAKMTQ010000001.1"/>
</dbReference>
<comment type="caution">
    <text evidence="2">The sequence shown here is derived from an EMBL/GenBank/DDBJ whole genome shotgun (WGS) entry which is preliminary data.</text>
</comment>
<dbReference type="SUPFAM" id="SSF110857">
    <property type="entry name" value="Gamma-glutamyl cyclotransferase-like"/>
    <property type="match status" value="1"/>
</dbReference>
<dbReference type="Gene3D" id="3.10.490.10">
    <property type="entry name" value="Gamma-glutamyl cyclotransferase-like"/>
    <property type="match status" value="1"/>
</dbReference>
<keyword evidence="2" id="KW-0808">Transferase</keyword>
<gene>
    <name evidence="2" type="ORF">THF1D04_10141</name>
</gene>
<feature type="domain" description="Gamma-glutamylcyclotransferase AIG2-like" evidence="1">
    <location>
        <begin position="4"/>
        <end position="49"/>
    </location>
</feature>
<dbReference type="InterPro" id="IPR009288">
    <property type="entry name" value="AIG2-like_dom"/>
</dbReference>
<evidence type="ECO:0000313" key="2">
    <source>
        <dbReference type="EMBL" id="CAH1520429.1"/>
    </source>
</evidence>
<reference evidence="2" key="1">
    <citation type="submission" date="2022-01" db="EMBL/GenBank/DDBJ databases">
        <authorList>
            <person name="Lagorce A."/>
        </authorList>
    </citation>
    <scope>NUCLEOTIDE SEQUENCE</scope>
    <source>
        <strain evidence="2">Th15_F1_D04</strain>
    </source>
</reference>
<dbReference type="Pfam" id="PF06094">
    <property type="entry name" value="GGACT"/>
    <property type="match status" value="1"/>
</dbReference>
<evidence type="ECO:0000259" key="1">
    <source>
        <dbReference type="Pfam" id="PF06094"/>
    </source>
</evidence>
<dbReference type="EMBL" id="CAKMTQ010000001">
    <property type="protein sequence ID" value="CAH1520429.1"/>
    <property type="molecule type" value="Genomic_DNA"/>
</dbReference>
<accession>A0AAU9PX02</accession>
<keyword evidence="2" id="KW-0012">Acyltransferase</keyword>
<dbReference type="AlphaFoldDB" id="A0AAU9PX02"/>
<dbReference type="Proteomes" id="UP001295420">
    <property type="component" value="Unassembled WGS sequence"/>
</dbReference>
<evidence type="ECO:0000313" key="3">
    <source>
        <dbReference type="Proteomes" id="UP001295420"/>
    </source>
</evidence>
<dbReference type="GO" id="GO:0016746">
    <property type="term" value="F:acyltransferase activity"/>
    <property type="evidence" value="ECO:0007669"/>
    <property type="project" value="UniProtKB-KW"/>
</dbReference>
<organism evidence="2 3">
    <name type="scientific">Vibrio owensii</name>
    <dbReference type="NCBI Taxonomy" id="696485"/>
    <lineage>
        <taxon>Bacteria</taxon>
        <taxon>Pseudomonadati</taxon>
        <taxon>Pseudomonadota</taxon>
        <taxon>Gammaproteobacteria</taxon>
        <taxon>Vibrionales</taxon>
        <taxon>Vibrionaceae</taxon>
        <taxon>Vibrio</taxon>
    </lineage>
</organism>
<dbReference type="EC" id="2.3.2.-" evidence="2"/>
<name>A0AAU9PX02_9VIBR</name>
<dbReference type="InterPro" id="IPR036568">
    <property type="entry name" value="GGCT-like_sf"/>
</dbReference>
<proteinExistence type="predicted"/>
<sequence>MHRVFVYGTLKEGFPNFKSNNGTRYQGKFTTLETYPLYLVGDRYSPWLILDSIKTFRNEKTPALLLGL</sequence>
<protein>
    <submittedName>
        <fullName evidence="2">Enzyme</fullName>
        <ecNumber evidence="2">2.3.2.-</ecNumber>
    </submittedName>
</protein>